<feature type="compositionally biased region" description="Low complexity" evidence="2">
    <location>
        <begin position="815"/>
        <end position="838"/>
    </location>
</feature>
<dbReference type="SUPFAM" id="SSF52058">
    <property type="entry name" value="L domain-like"/>
    <property type="match status" value="1"/>
</dbReference>
<proteinExistence type="predicted"/>
<name>A0A2P6TW56_CHLSO</name>
<feature type="compositionally biased region" description="Acidic residues" evidence="2">
    <location>
        <begin position="619"/>
        <end position="630"/>
    </location>
</feature>
<keyword evidence="4" id="KW-1185">Reference proteome</keyword>
<dbReference type="AlphaFoldDB" id="A0A2P6TW56"/>
<dbReference type="Proteomes" id="UP000239899">
    <property type="component" value="Unassembled WGS sequence"/>
</dbReference>
<evidence type="ECO:0000256" key="1">
    <source>
        <dbReference type="ARBA" id="ARBA00004430"/>
    </source>
</evidence>
<comment type="caution">
    <text evidence="3">The sequence shown here is derived from an EMBL/GenBank/DDBJ whole genome shotgun (WGS) entry which is preliminary data.</text>
</comment>
<accession>A0A2P6TW56</accession>
<dbReference type="InterPro" id="IPR050715">
    <property type="entry name" value="LRR-SigEffector_domain"/>
</dbReference>
<comment type="subcellular location">
    <subcellularLocation>
        <location evidence="1">Cytoplasm</location>
        <location evidence="1">Cytoskeleton</location>
        <location evidence="1">Cilium axoneme</location>
    </subcellularLocation>
</comment>
<dbReference type="PANTHER" id="PTHR45752">
    <property type="entry name" value="LEUCINE-RICH REPEAT-CONTAINING"/>
    <property type="match status" value="1"/>
</dbReference>
<feature type="region of interest" description="Disordered" evidence="2">
    <location>
        <begin position="593"/>
        <end position="657"/>
    </location>
</feature>
<gene>
    <name evidence="3" type="ORF">C2E21_2809</name>
</gene>
<dbReference type="EMBL" id="LHPG02000005">
    <property type="protein sequence ID" value="PRW58292.1"/>
    <property type="molecule type" value="Genomic_DNA"/>
</dbReference>
<dbReference type="GO" id="GO:0005930">
    <property type="term" value="C:axoneme"/>
    <property type="evidence" value="ECO:0007669"/>
    <property type="project" value="UniProtKB-SubCell"/>
</dbReference>
<protein>
    <submittedName>
        <fullName evidence="3">Uncharacterized protein</fullName>
    </submittedName>
</protein>
<dbReference type="InterPro" id="IPR032675">
    <property type="entry name" value="LRR_dom_sf"/>
</dbReference>
<feature type="compositionally biased region" description="Acidic residues" evidence="2">
    <location>
        <begin position="99"/>
        <end position="122"/>
    </location>
</feature>
<reference evidence="3 4" key="1">
    <citation type="journal article" date="2018" name="Plant J.">
        <title>Genome sequences of Chlorella sorokiniana UTEX 1602 and Micractinium conductrix SAG 241.80: implications to maltose excretion by a green alga.</title>
        <authorList>
            <person name="Arriola M.B."/>
            <person name="Velmurugan N."/>
            <person name="Zhang Y."/>
            <person name="Plunkett M.H."/>
            <person name="Hondzo H."/>
            <person name="Barney B.M."/>
        </authorList>
    </citation>
    <scope>NUCLEOTIDE SEQUENCE [LARGE SCALE GENOMIC DNA]</scope>
    <source>
        <strain evidence="4">UTEX 1602</strain>
    </source>
</reference>
<evidence type="ECO:0000313" key="4">
    <source>
        <dbReference type="Proteomes" id="UP000239899"/>
    </source>
</evidence>
<dbReference type="PANTHER" id="PTHR45752:SF195">
    <property type="entry name" value="LEUCINE-RICH REPEAT (LRR) FAMILY PROTEIN-RELATED"/>
    <property type="match status" value="1"/>
</dbReference>
<evidence type="ECO:0000256" key="2">
    <source>
        <dbReference type="SAM" id="MobiDB-lite"/>
    </source>
</evidence>
<feature type="region of interest" description="Disordered" evidence="2">
    <location>
        <begin position="813"/>
        <end position="846"/>
    </location>
</feature>
<dbReference type="Gene3D" id="3.80.10.10">
    <property type="entry name" value="Ribonuclease Inhibitor"/>
    <property type="match status" value="1"/>
</dbReference>
<dbReference type="OrthoDB" id="28057at2759"/>
<organism evidence="3 4">
    <name type="scientific">Chlorella sorokiniana</name>
    <name type="common">Freshwater green alga</name>
    <dbReference type="NCBI Taxonomy" id="3076"/>
    <lineage>
        <taxon>Eukaryota</taxon>
        <taxon>Viridiplantae</taxon>
        <taxon>Chlorophyta</taxon>
        <taxon>core chlorophytes</taxon>
        <taxon>Trebouxiophyceae</taxon>
        <taxon>Chlorellales</taxon>
        <taxon>Chlorellaceae</taxon>
        <taxon>Chlorella clade</taxon>
        <taxon>Chlorella</taxon>
    </lineage>
</organism>
<evidence type="ECO:0000313" key="3">
    <source>
        <dbReference type="EMBL" id="PRW58292.1"/>
    </source>
</evidence>
<sequence length="1199" mass="130537">MTVDQFNLFALPKPALALVLGALGHDDRERLQLVSRGWAKQFASEPLLSTQLAVRVSKLEACPGWQRKLTARGRHTEELTLYTSSKAARQHGGANGRDYDDEEEDDYDSYGEDYDSEGDEVPADPKQVALHRKLLACFKGGRLRRLTIIGCLAHSALSSQLATFSGLQHVELRHTSAEEGCCGLGDGCLAGELMDRVEAEELLPAGLQSFSLRLSQLPHPALLLGDLESCSALTALELGGVSTMEYEDSLDDLAGLTSLRRLVLRAEILACDPYGFDSSATCGELYLGATPVGGSGEFPLAALTRLTCLVLTGSTSAHPGLGRPLNPHIGAGQPGQARIGIGEGLSQLPQLQELHLDGLVDAVPADLWQCTGLSRLVIRAAPTDDPGYDDEAPLPELPPLDGARLPHLRVLCLRGCAQPDIVRDLVAAAQHLTALALGDLAFCGGDGSTDFAAELRQLAKLTALQELDLSTLELRQEEWDQLLPALAPLTGLRVLRLADCELHSLPKKGPYAHLEGTYEDPAPLTLTPAVRELATRTSGARLEKLTITSTRYFGRAGRYAELEPRQQAARAIFDELSELSDAGQLALRETEELNAMSESSMEEREAAAAPGQRRRMPMSEDEGEGEESEDMEAKPPPGKRARTRADAAEEEDGTEEQPCNVLLLLLSTCPPLVDALVEPDALRPVTLVARDAAHLAAALGARTADMAPLWCQLAKRLDPKGDSEKLPALPQALSMVQCAVRADPTRNQQMRAADAEKRYCVTRSDLHSLLGRSISASSFRTLDVLAIAHRKWGTMERVEQERAAAAAERRRAKAVQKQQSSQQKRAAAAAAAAAVSAAPHQDDGVSPWRLEYQKAEAERQARRKELTSRLLQECMYSELESLTAKRYINGTGRKTVDAVVAALKKAKRKAGSKLRTRAERCARITDLFTTNGLEGYLPSFQGPVGYSDVQGLAAYIEKGEGSAEAVLSAAKWRQNEERARDAREARITELLAAEGLEEFADHCFCEQYVELNMGCEESTLEMVRLEAAMKQAQAARRARVKELVAAEGLAEQRHMFSDYIQYERGALEEILAAAREQKQLYARAPEREAAVKAALEAEGIAWSDTAREYTFSYVNWGRGTQAEAVEAARNAEQRAQRREQLAALMAADGFKLRKWVLRLPSLSDYLAGEGSTTAQDIVAQVRVMHHQLQTAAATKTAAR</sequence>
<feature type="region of interest" description="Disordered" evidence="2">
    <location>
        <begin position="82"/>
        <end position="123"/>
    </location>
</feature>